<protein>
    <submittedName>
        <fullName evidence="1">Uncharacterized protein</fullName>
    </submittedName>
</protein>
<organism evidence="1 2">
    <name type="scientific">Diphasiastrum complanatum</name>
    <name type="common">Issler's clubmoss</name>
    <name type="synonym">Lycopodium complanatum</name>
    <dbReference type="NCBI Taxonomy" id="34168"/>
    <lineage>
        <taxon>Eukaryota</taxon>
        <taxon>Viridiplantae</taxon>
        <taxon>Streptophyta</taxon>
        <taxon>Embryophyta</taxon>
        <taxon>Tracheophyta</taxon>
        <taxon>Lycopodiopsida</taxon>
        <taxon>Lycopodiales</taxon>
        <taxon>Lycopodiaceae</taxon>
        <taxon>Lycopodioideae</taxon>
        <taxon>Diphasiastrum</taxon>
    </lineage>
</organism>
<sequence length="352" mass="39213">MDRKRKIDNGTDADAEAAPTFLPLRRQCPPLIQLCTHIITTNLSLFAAHLHLLPLELGQTLYQHIKKRCRSCKPLELEILCKAFWNPRSLRLRDIAGLNHKGLTSLCFAKDLVRLDLSGCSWLQSLDFLPEAPHLECLELENVPSIFNGGSSLIIAGMKELRALNISATNASDDFLEALMYGSKLGRWIEEQDTVCSSSGVHGLTRFWNGRGINVLPAADRSMVAQAKNTLQEWPSSRLQYLRMEQTKITEASISHILALKIILLLDVRSTAVRMKSLLPVQAIYGLVSSPNNVKLLARSNLILAATLRGACGCSAMEQNIAQCKKADKDNLEWVERWEQVGFIELLKASSN</sequence>
<dbReference type="EMBL" id="CM055098">
    <property type="protein sequence ID" value="KAJ7548414.1"/>
    <property type="molecule type" value="Genomic_DNA"/>
</dbReference>
<proteinExistence type="predicted"/>
<comment type="caution">
    <text evidence="1">The sequence shown here is derived from an EMBL/GenBank/DDBJ whole genome shotgun (WGS) entry which is preliminary data.</text>
</comment>
<accession>A0ACC2D296</accession>
<evidence type="ECO:0000313" key="2">
    <source>
        <dbReference type="Proteomes" id="UP001162992"/>
    </source>
</evidence>
<evidence type="ECO:0000313" key="1">
    <source>
        <dbReference type="EMBL" id="KAJ7548414.1"/>
    </source>
</evidence>
<gene>
    <name evidence="1" type="ORF">O6H91_07G010800</name>
</gene>
<dbReference type="Proteomes" id="UP001162992">
    <property type="component" value="Chromosome 7"/>
</dbReference>
<name>A0ACC2D296_DIPCM</name>
<keyword evidence="2" id="KW-1185">Reference proteome</keyword>
<reference evidence="2" key="1">
    <citation type="journal article" date="2024" name="Proc. Natl. Acad. Sci. U.S.A.">
        <title>Extraordinary preservation of gene collinearity over three hundred million years revealed in homosporous lycophytes.</title>
        <authorList>
            <person name="Li C."/>
            <person name="Wickell D."/>
            <person name="Kuo L.Y."/>
            <person name="Chen X."/>
            <person name="Nie B."/>
            <person name="Liao X."/>
            <person name="Peng D."/>
            <person name="Ji J."/>
            <person name="Jenkins J."/>
            <person name="Williams M."/>
            <person name="Shu S."/>
            <person name="Plott C."/>
            <person name="Barry K."/>
            <person name="Rajasekar S."/>
            <person name="Grimwood J."/>
            <person name="Han X."/>
            <person name="Sun S."/>
            <person name="Hou Z."/>
            <person name="He W."/>
            <person name="Dai G."/>
            <person name="Sun C."/>
            <person name="Schmutz J."/>
            <person name="Leebens-Mack J.H."/>
            <person name="Li F.W."/>
            <person name="Wang L."/>
        </authorList>
    </citation>
    <scope>NUCLEOTIDE SEQUENCE [LARGE SCALE GENOMIC DNA]</scope>
    <source>
        <strain evidence="2">cv. PW_Plant_1</strain>
    </source>
</reference>